<dbReference type="Gene3D" id="3.60.20.10">
    <property type="entry name" value="Glutamine Phosphoribosylpyrophosphate, subunit 1, domain 1"/>
    <property type="match status" value="1"/>
</dbReference>
<reference evidence="10" key="1">
    <citation type="submission" date="2020-07" db="EMBL/GenBank/DDBJ databases">
        <title>A long reads based de novo assembly of the rainbow trout Arlee double haploid line genome.</title>
        <authorList>
            <person name="Gao G."/>
            <person name="Palti Y."/>
        </authorList>
    </citation>
    <scope>NUCLEOTIDE SEQUENCE [LARGE SCALE GENOMIC DNA]</scope>
</reference>
<dbReference type="InterPro" id="IPR050115">
    <property type="entry name" value="Proteasome_alpha"/>
</dbReference>
<comment type="function">
    <text evidence="1">Component of the 20S core proteasome complex involved in the proteolytic degradation of most intracellular proteins. This complex plays numerous essential roles within the cell by associating with different regulatory particles. Associated with two 19S regulatory particles, forms the 26S proteasome and thus participates in the ATP-dependent degradation of ubiquitinated proteins. The 26S proteasome plays a key role in the maintenance of protein homeostasis by removing misfolded or damaged proteins that could impair cellular functions, and by removing proteins whose functions are no longer required. Associated with the PA200 or PA28, the 20S proteasome mediates ubiquitin-independent protein degradation. This type of proteolysis is required in several pathways including spermatogenesis (20S-PA200 complex) or generation of a subset of MHC class I-presented antigenic peptides (20S-PA28 complex).</text>
</comment>
<evidence type="ECO:0000256" key="2">
    <source>
        <dbReference type="ARBA" id="ARBA00004123"/>
    </source>
</evidence>
<dbReference type="InterPro" id="IPR029055">
    <property type="entry name" value="Ntn_hydrolases_N"/>
</dbReference>
<organism evidence="10 11">
    <name type="scientific">Oncorhynchus mykiss</name>
    <name type="common">Rainbow trout</name>
    <name type="synonym">Salmo gairdneri</name>
    <dbReference type="NCBI Taxonomy" id="8022"/>
    <lineage>
        <taxon>Eukaryota</taxon>
        <taxon>Metazoa</taxon>
        <taxon>Chordata</taxon>
        <taxon>Craniata</taxon>
        <taxon>Vertebrata</taxon>
        <taxon>Euteleostomi</taxon>
        <taxon>Actinopterygii</taxon>
        <taxon>Neopterygii</taxon>
        <taxon>Teleostei</taxon>
        <taxon>Protacanthopterygii</taxon>
        <taxon>Salmoniformes</taxon>
        <taxon>Salmonidae</taxon>
        <taxon>Salmoninae</taxon>
        <taxon>Oncorhynchus</taxon>
    </lineage>
</organism>
<dbReference type="SUPFAM" id="SSF56235">
    <property type="entry name" value="N-terminal nucleophile aminohydrolases (Ntn hydrolases)"/>
    <property type="match status" value="1"/>
</dbReference>
<evidence type="ECO:0000256" key="6">
    <source>
        <dbReference type="ARBA" id="ARBA00022942"/>
    </source>
</evidence>
<gene>
    <name evidence="10" type="primary">LOC110506680</name>
</gene>
<evidence type="ECO:0000256" key="8">
    <source>
        <dbReference type="PROSITE-ProRule" id="PRU00808"/>
    </source>
</evidence>
<dbReference type="SMART" id="SM00948">
    <property type="entry name" value="Proteasome_A_N"/>
    <property type="match status" value="1"/>
</dbReference>
<dbReference type="PROSITE" id="PS00388">
    <property type="entry name" value="PROTEASOME_ALPHA_1"/>
    <property type="match status" value="1"/>
</dbReference>
<sequence length="367" mass="41202">MFRNQYDNDVTVWSPQGRIHQIEYAMEAVKQGSATVGLKSHSHAVLVALKRAQSELAAHQKKILHVDSHIGISIAGLTADARLLCNFMRQECLDSRFVFDRPLPVSRLVTLIGSKTQIPTQRYGRRPYGVGLLIAGYDDMGPHIFQTCPSANYFDCKAMSIGARSQSARTYLERHMDTFLDCELNDLVQHGLRGLRETLPAEQDLTTKNVSIGIVGKDMEFTIYDDGDVASFLEGLEERPQRRVKNNVANFEYKYFLRGNLSRGTVIALRLLTVHYSVIFIPDNAHALSSCCAAGCPARRRGGSREARRAHGALRLKCVPDSVKMTKLLSLILSVIGWHPVHNQYYTHTHLQLFQHGEQLPLCSSRL</sequence>
<keyword evidence="5" id="KW-0963">Cytoplasm</keyword>
<comment type="similarity">
    <text evidence="8">Belongs to the peptidase T1A family.</text>
</comment>
<dbReference type="GO" id="GO:0006511">
    <property type="term" value="P:ubiquitin-dependent protein catabolic process"/>
    <property type="evidence" value="ECO:0007669"/>
    <property type="project" value="InterPro"/>
</dbReference>
<accession>A0A8C7TV52</accession>
<evidence type="ECO:0000256" key="1">
    <source>
        <dbReference type="ARBA" id="ARBA00003876"/>
    </source>
</evidence>
<evidence type="ECO:0000256" key="7">
    <source>
        <dbReference type="ARBA" id="ARBA00023242"/>
    </source>
</evidence>
<evidence type="ECO:0000313" key="10">
    <source>
        <dbReference type="Ensembl" id="ENSOMYP00000083617.2"/>
    </source>
</evidence>
<dbReference type="PANTHER" id="PTHR11599">
    <property type="entry name" value="PROTEASOME SUBUNIT ALPHA/BETA"/>
    <property type="match status" value="1"/>
</dbReference>
<dbReference type="AlphaFoldDB" id="A0A8C7TV52"/>
<evidence type="ECO:0000313" key="11">
    <source>
        <dbReference type="Proteomes" id="UP000694395"/>
    </source>
</evidence>
<evidence type="ECO:0000259" key="9">
    <source>
        <dbReference type="PROSITE" id="PS00388"/>
    </source>
</evidence>
<dbReference type="GO" id="GO:0019773">
    <property type="term" value="C:proteasome core complex, alpha-subunit complex"/>
    <property type="evidence" value="ECO:0007669"/>
    <property type="project" value="UniProtKB-UniRule"/>
</dbReference>
<proteinExistence type="inferred from homology"/>
<dbReference type="GO" id="GO:0005829">
    <property type="term" value="C:cytosol"/>
    <property type="evidence" value="ECO:0007669"/>
    <property type="project" value="UniProtKB-ARBA"/>
</dbReference>
<keyword evidence="7" id="KW-0539">Nucleus</keyword>
<evidence type="ECO:0000256" key="4">
    <source>
        <dbReference type="ARBA" id="ARBA00021331"/>
    </source>
</evidence>
<comment type="subcellular location">
    <subcellularLocation>
        <location evidence="3">Cytoplasm</location>
    </subcellularLocation>
    <subcellularLocation>
        <location evidence="2">Nucleus</location>
    </subcellularLocation>
</comment>
<name>A0A8C7TV52_ONCMY</name>
<dbReference type="CDD" id="cd03749">
    <property type="entry name" value="proteasome_alpha_type_1"/>
    <property type="match status" value="1"/>
</dbReference>
<dbReference type="Proteomes" id="UP000694395">
    <property type="component" value="Chromosome 26"/>
</dbReference>
<evidence type="ECO:0000256" key="5">
    <source>
        <dbReference type="ARBA" id="ARBA00022490"/>
    </source>
</evidence>
<dbReference type="InterPro" id="IPR000426">
    <property type="entry name" value="Proteasome_asu_N"/>
</dbReference>
<dbReference type="Pfam" id="PF10584">
    <property type="entry name" value="Proteasome_A_N"/>
    <property type="match status" value="1"/>
</dbReference>
<evidence type="ECO:0000256" key="3">
    <source>
        <dbReference type="ARBA" id="ARBA00004496"/>
    </source>
</evidence>
<dbReference type="FunFam" id="3.60.20.10:FF:000025">
    <property type="entry name" value="Proteasome subunit alpha type"/>
    <property type="match status" value="1"/>
</dbReference>
<dbReference type="Ensembl" id="ENSOMYT00000091069.2">
    <property type="protein sequence ID" value="ENSOMYP00000083617.2"/>
    <property type="gene ID" value="ENSOMYG00000038560.2"/>
</dbReference>
<dbReference type="PROSITE" id="PS51475">
    <property type="entry name" value="PROTEASOME_ALPHA_2"/>
    <property type="match status" value="1"/>
</dbReference>
<dbReference type="GeneTree" id="ENSGT00550000074855"/>
<dbReference type="InterPro" id="IPR023332">
    <property type="entry name" value="Proteasome_alpha-type"/>
</dbReference>
<reference evidence="10" key="2">
    <citation type="submission" date="2025-08" db="UniProtKB">
        <authorList>
            <consortium name="Ensembl"/>
        </authorList>
    </citation>
    <scope>IDENTIFICATION</scope>
</reference>
<dbReference type="InterPro" id="IPR001353">
    <property type="entry name" value="Proteasome_sua/b"/>
</dbReference>
<dbReference type="Pfam" id="PF00227">
    <property type="entry name" value="Proteasome"/>
    <property type="match status" value="1"/>
</dbReference>
<dbReference type="InterPro" id="IPR035144">
    <property type="entry name" value="Proteasome_alpha1"/>
</dbReference>
<protein>
    <recommendedName>
        <fullName evidence="4">Proteasome subunit alpha type-1</fullName>
    </recommendedName>
</protein>
<keyword evidence="11" id="KW-1185">Reference proteome</keyword>
<reference evidence="10" key="3">
    <citation type="submission" date="2025-09" db="UniProtKB">
        <authorList>
            <consortium name="Ensembl"/>
        </authorList>
    </citation>
    <scope>IDENTIFICATION</scope>
</reference>
<keyword evidence="6 8" id="KW-0647">Proteasome</keyword>
<feature type="domain" description="Proteasome alpha-type subunits" evidence="9">
    <location>
        <begin position="6"/>
        <end position="28"/>
    </location>
</feature>
<dbReference type="GO" id="GO:0005634">
    <property type="term" value="C:nucleus"/>
    <property type="evidence" value="ECO:0007669"/>
    <property type="project" value="UniProtKB-SubCell"/>
</dbReference>